<dbReference type="PANTHER" id="PTHR10947">
    <property type="entry name" value="PHENYLALANYL-TRNA SYNTHETASE BETA CHAIN AND LEUCINE-RICH REPEAT-CONTAINING PROTEIN 47"/>
    <property type="match status" value="1"/>
</dbReference>
<feature type="domain" description="Phenylalanine--tRNA ligase beta subunit B1" evidence="1">
    <location>
        <begin position="1"/>
        <end position="83"/>
    </location>
</feature>
<dbReference type="InterPro" id="IPR009061">
    <property type="entry name" value="DNA-bd_dom_put_sf"/>
</dbReference>
<organism evidence="2 3">
    <name type="scientific">Puccinia striiformis</name>
    <dbReference type="NCBI Taxonomy" id="27350"/>
    <lineage>
        <taxon>Eukaryota</taxon>
        <taxon>Fungi</taxon>
        <taxon>Dikarya</taxon>
        <taxon>Basidiomycota</taxon>
        <taxon>Pucciniomycotina</taxon>
        <taxon>Pucciniomycetes</taxon>
        <taxon>Pucciniales</taxon>
        <taxon>Pucciniaceae</taxon>
        <taxon>Puccinia</taxon>
    </lineage>
</organism>
<dbReference type="VEuPathDB" id="FungiDB:PSTT_13210"/>
<evidence type="ECO:0000259" key="1">
    <source>
        <dbReference type="Pfam" id="PF18262"/>
    </source>
</evidence>
<keyword evidence="3" id="KW-1185">Reference proteome</keyword>
<dbReference type="AlphaFoldDB" id="A0A2S4WCX4"/>
<dbReference type="EMBL" id="PKSM01000046">
    <property type="protein sequence ID" value="POW19588.1"/>
    <property type="molecule type" value="Genomic_DNA"/>
</dbReference>
<accession>A0A2S4WCX4</accession>
<gene>
    <name evidence="2" type="ORF">PSHT_04499</name>
</gene>
<reference evidence="3" key="3">
    <citation type="journal article" date="2018" name="Mol. Plant Microbe Interact.">
        <title>Genome sequence resources for the wheat stripe rust pathogen (Puccinia striiformis f. sp. tritici) and the barley stripe rust pathogen (Puccinia striiformis f. sp. hordei).</title>
        <authorList>
            <person name="Xia C."/>
            <person name="Wang M."/>
            <person name="Yin C."/>
            <person name="Cornejo O.E."/>
            <person name="Hulbert S.H."/>
            <person name="Chen X."/>
        </authorList>
    </citation>
    <scope>NUCLEOTIDE SEQUENCE [LARGE SCALE GENOMIC DNA]</scope>
    <source>
        <strain evidence="3">93TX-2</strain>
    </source>
</reference>
<sequence length="132" mass="15385">MPTITVEKERFFRELGKTFNKQPTEDDKEFDSILFDYGLELDEDTKQTNPEEKPYKLKIEVPANRYDLLCHQGLVLALRTYIGTSTAPIYTLVTPPIDQQWKAHVRKETSEIRPFFASAILRGIQFDENECL</sequence>
<dbReference type="PANTHER" id="PTHR10947:SF0">
    <property type="entry name" value="PHENYLALANINE--TRNA LIGASE BETA SUBUNIT"/>
    <property type="match status" value="1"/>
</dbReference>
<dbReference type="GO" id="GO:0004826">
    <property type="term" value="F:phenylalanine-tRNA ligase activity"/>
    <property type="evidence" value="ECO:0007669"/>
    <property type="project" value="InterPro"/>
</dbReference>
<evidence type="ECO:0000313" key="2">
    <source>
        <dbReference type="EMBL" id="POW19588.1"/>
    </source>
</evidence>
<dbReference type="InterPro" id="IPR045060">
    <property type="entry name" value="Phe-tRNA-ligase_IIc_bsu"/>
</dbReference>
<proteinExistence type="predicted"/>
<reference evidence="3" key="2">
    <citation type="journal article" date="2018" name="BMC Genomics">
        <title>Genomic insights into host adaptation between the wheat stripe rust pathogen (Puccinia striiformis f. sp. tritici) and the barley stripe rust pathogen (Puccinia striiformis f. sp. hordei).</title>
        <authorList>
            <person name="Xia C."/>
            <person name="Wang M."/>
            <person name="Yin C."/>
            <person name="Cornejo O.E."/>
            <person name="Hulbert S.H."/>
            <person name="Chen X."/>
        </authorList>
    </citation>
    <scope>NUCLEOTIDE SEQUENCE [LARGE SCALE GENOMIC DNA]</scope>
    <source>
        <strain evidence="3">93TX-2</strain>
    </source>
</reference>
<comment type="caution">
    <text evidence="2">The sequence shown here is derived from an EMBL/GenBank/DDBJ whole genome shotgun (WGS) entry which is preliminary data.</text>
</comment>
<name>A0A2S4WCX4_9BASI</name>
<dbReference type="Gene3D" id="3.30.56.10">
    <property type="match status" value="1"/>
</dbReference>
<dbReference type="GO" id="GO:0009328">
    <property type="term" value="C:phenylalanine-tRNA ligase complex"/>
    <property type="evidence" value="ECO:0007669"/>
    <property type="project" value="TreeGrafter"/>
</dbReference>
<dbReference type="SUPFAM" id="SSF46955">
    <property type="entry name" value="Putative DNA-binding domain"/>
    <property type="match status" value="1"/>
</dbReference>
<dbReference type="GO" id="GO:0006432">
    <property type="term" value="P:phenylalanyl-tRNA aminoacylation"/>
    <property type="evidence" value="ECO:0007669"/>
    <property type="project" value="InterPro"/>
</dbReference>
<protein>
    <recommendedName>
        <fullName evidence="1">Phenylalanine--tRNA ligase beta subunit B1 domain-containing protein</fullName>
    </recommendedName>
</protein>
<dbReference type="FunFam" id="3.30.56.10:FF:000023">
    <property type="entry name" value="Phenylalanyl-tRNA synthetase, beta subunit"/>
    <property type="match status" value="1"/>
</dbReference>
<dbReference type="Pfam" id="PF18262">
    <property type="entry name" value="PhetRS_B1"/>
    <property type="match status" value="1"/>
</dbReference>
<dbReference type="VEuPathDB" id="FungiDB:PSHT_04499"/>
<dbReference type="InterPro" id="IPR040659">
    <property type="entry name" value="PhetRS_B1"/>
</dbReference>
<dbReference type="OrthoDB" id="1698572at2759"/>
<dbReference type="Proteomes" id="UP000238274">
    <property type="component" value="Unassembled WGS sequence"/>
</dbReference>
<reference evidence="2 3" key="1">
    <citation type="submission" date="2017-12" db="EMBL/GenBank/DDBJ databases">
        <title>Gene loss provides genomic basis for host adaptation in cereal stripe rust fungi.</title>
        <authorList>
            <person name="Xia C."/>
        </authorList>
    </citation>
    <scope>NUCLEOTIDE SEQUENCE [LARGE SCALE GENOMIC DNA]</scope>
    <source>
        <strain evidence="2 3">93TX-2</strain>
    </source>
</reference>
<evidence type="ECO:0000313" key="3">
    <source>
        <dbReference type="Proteomes" id="UP000238274"/>
    </source>
</evidence>